<dbReference type="Gene3D" id="1.10.10.2840">
    <property type="entry name" value="PucR C-terminal helix-turn-helix domain"/>
    <property type="match status" value="1"/>
</dbReference>
<dbReference type="RefSeq" id="WP_125478401.1">
    <property type="nucleotide sequence ID" value="NZ_RSFW01000003.1"/>
</dbReference>
<dbReference type="PANTHER" id="PTHR33744:SF1">
    <property type="entry name" value="DNA-BINDING TRANSCRIPTIONAL ACTIVATOR ADER"/>
    <property type="match status" value="1"/>
</dbReference>
<dbReference type="PANTHER" id="PTHR33744">
    <property type="entry name" value="CARBOHYDRATE DIACID REGULATOR"/>
    <property type="match status" value="1"/>
</dbReference>
<sequence length="539" mass="62942">MNSYLTVKDLLQRKHFENIEVVAGKEGLSRLVKWVHVVDVTKIRNLLNGNELILSTGLAWKEDKALFLSVVEQLIESQAAGLCIEIGTYSTFLPEEIIALADEHHFPIILFKQEVPFVEITQDIHTLLINHQYQMISDLESYSQALNKKLLTIEDHNEILHFIQQYLKIQVVTIFSHHEIQFTPKLNEKEQGHLLDIIEKRAIGPASPSVASMPIQLLGDSKAELIIYSRDRAITDFDQLILDRTATALAQFLLRKHYVEEKRRAEESEWLMSWLEGEISEESIHEYLAYHIPAVKPKGAFVCLCKLDPLNQYSNVDLTYFKLYTRTIFEQQGFTLFSIEKRDSLIFIFLNKRNSTTWKQRIREGIEKLVQQDLKIGKHKSKLVLGIGKYVEDLTNLNLSYQTAIETIRIQNRCGQQEISHFYDDLHIYRLISHLNRHLDLNEIVQEYLEPVICYDKKYNGKLMETLKTYLACNGSKQETAKRLYVVRQTLYHRIEKLEKLLGSDFMNHEKRLAIEFMLHSYEFLLSSKQGKWAEQETL</sequence>
<evidence type="ECO:0000259" key="1">
    <source>
        <dbReference type="Pfam" id="PF07905"/>
    </source>
</evidence>
<dbReference type="AlphaFoldDB" id="A0A3R9ECW0"/>
<dbReference type="InterPro" id="IPR012914">
    <property type="entry name" value="PucR_dom"/>
</dbReference>
<evidence type="ECO:0000259" key="2">
    <source>
        <dbReference type="Pfam" id="PF13556"/>
    </source>
</evidence>
<reference evidence="4" key="1">
    <citation type="submission" date="2018-12" db="EMBL/GenBank/DDBJ databases">
        <title>Bacillus chawlae sp. nov., Bacillus glennii sp. nov., and Bacillus saganii sp. nov. Isolated from the Vehicle Assembly Building at Kennedy Space Center where the Viking Spacecraft were Assembled.</title>
        <authorList>
            <person name="Seuylemezian A."/>
            <person name="Vaishampayan P."/>
        </authorList>
    </citation>
    <scope>NUCLEOTIDE SEQUENCE [LARGE SCALE GENOMIC DNA]</scope>
    <source>
        <strain evidence="4">DSM 13966</strain>
    </source>
</reference>
<dbReference type="InterPro" id="IPR051448">
    <property type="entry name" value="CdaR-like_regulators"/>
</dbReference>
<dbReference type="Pfam" id="PF07905">
    <property type="entry name" value="PucR"/>
    <property type="match status" value="1"/>
</dbReference>
<evidence type="ECO:0000313" key="3">
    <source>
        <dbReference type="EMBL" id="RSD28968.1"/>
    </source>
</evidence>
<organism evidence="3 4">
    <name type="scientific">Mesobacillus subterraneus</name>
    <dbReference type="NCBI Taxonomy" id="285983"/>
    <lineage>
        <taxon>Bacteria</taxon>
        <taxon>Bacillati</taxon>
        <taxon>Bacillota</taxon>
        <taxon>Bacilli</taxon>
        <taxon>Bacillales</taxon>
        <taxon>Bacillaceae</taxon>
        <taxon>Mesobacillus</taxon>
    </lineage>
</organism>
<dbReference type="OrthoDB" id="143422at2"/>
<comment type="caution">
    <text evidence="3">The sequence shown here is derived from an EMBL/GenBank/DDBJ whole genome shotgun (WGS) entry which is preliminary data.</text>
</comment>
<name>A0A3R9ECW0_9BACI</name>
<dbReference type="InterPro" id="IPR025736">
    <property type="entry name" value="PucR_C-HTH_dom"/>
</dbReference>
<feature type="domain" description="Purine catabolism PurC-like" evidence="1">
    <location>
        <begin position="9"/>
        <end position="128"/>
    </location>
</feature>
<proteinExistence type="predicted"/>
<protein>
    <submittedName>
        <fullName evidence="3">PucR family transcriptional regulator</fullName>
    </submittedName>
</protein>
<dbReference type="EMBL" id="RSFW01000003">
    <property type="protein sequence ID" value="RSD28968.1"/>
    <property type="molecule type" value="Genomic_DNA"/>
</dbReference>
<dbReference type="Pfam" id="PF13556">
    <property type="entry name" value="HTH_30"/>
    <property type="match status" value="1"/>
</dbReference>
<accession>A0A3R9ECW0</accession>
<feature type="domain" description="PucR C-terminal helix-turn-helix" evidence="2">
    <location>
        <begin position="463"/>
        <end position="520"/>
    </location>
</feature>
<dbReference type="InterPro" id="IPR042070">
    <property type="entry name" value="PucR_C-HTH_sf"/>
</dbReference>
<gene>
    <name evidence="3" type="ORF">EJA10_02325</name>
</gene>
<dbReference type="Proteomes" id="UP000279911">
    <property type="component" value="Unassembled WGS sequence"/>
</dbReference>
<evidence type="ECO:0000313" key="4">
    <source>
        <dbReference type="Proteomes" id="UP000279911"/>
    </source>
</evidence>